<gene>
    <name evidence="1" type="ORF">SU86_004760</name>
</gene>
<evidence type="ECO:0000313" key="1">
    <source>
        <dbReference type="EMBL" id="AJZ75793.1"/>
    </source>
</evidence>
<protein>
    <recommendedName>
        <fullName evidence="3">ArnR1-like winged helix-turn-helix domain-containing protein</fullName>
    </recommendedName>
</protein>
<accession>A0A3G1B4C7</accession>
<name>A0A3G1B4C7_9ARCH</name>
<dbReference type="AlphaFoldDB" id="A0A3G1B4C7"/>
<evidence type="ECO:0000313" key="2">
    <source>
        <dbReference type="Proteomes" id="UP000266745"/>
    </source>
</evidence>
<dbReference type="Proteomes" id="UP000266745">
    <property type="component" value="Chromosome"/>
</dbReference>
<organism evidence="1 2">
    <name type="scientific">Candidatus Nitrosotenuis cloacae</name>
    <dbReference type="NCBI Taxonomy" id="1603555"/>
    <lineage>
        <taxon>Archaea</taxon>
        <taxon>Nitrososphaerota</taxon>
        <taxon>Candidatus Nitrosotenuis</taxon>
    </lineage>
</organism>
<proteinExistence type="predicted"/>
<reference evidence="1 2" key="1">
    <citation type="journal article" date="2016" name="Sci. Rep.">
        <title>A novel ammonia-oxidizing archaeon from wastewater treatment plant: Its enrichment, physiological and genomic characteristics.</title>
        <authorList>
            <person name="Li Y."/>
            <person name="Ding K."/>
            <person name="Wen X."/>
            <person name="Zhang B."/>
            <person name="Shen B."/>
            <person name="Yang Y."/>
        </authorList>
    </citation>
    <scope>NUCLEOTIDE SEQUENCE [LARGE SCALE GENOMIC DNA]</scope>
    <source>
        <strain evidence="1 2">SAT1</strain>
    </source>
</reference>
<evidence type="ECO:0008006" key="3">
    <source>
        <dbReference type="Google" id="ProtNLM"/>
    </source>
</evidence>
<dbReference type="EMBL" id="CP011097">
    <property type="protein sequence ID" value="AJZ75793.1"/>
    <property type="molecule type" value="Genomic_DNA"/>
</dbReference>
<sequence>MEYANYSVKYDDLSVTILAKLALDGVIGGKHTSSESIKRGFPSHLKGDVDKTLKKLVRTNLVLHHPTSYGIQYSLNPRRLDEIRKIVSDFG</sequence>
<keyword evidence="2" id="KW-1185">Reference proteome</keyword>
<dbReference type="KEGG" id="tah:SU86_004760"/>